<accession>A0A2I3MCE8</accession>
<dbReference type="STRING" id="9555.ENSPANP00000033437"/>
<keyword evidence="1" id="KW-0175">Coiled coil</keyword>
<dbReference type="Bgee" id="ENSPANG00000000899">
    <property type="expression patterns" value="Expressed in thymus and 64 other cell types or tissues"/>
</dbReference>
<feature type="region of interest" description="Disordered" evidence="2">
    <location>
        <begin position="221"/>
        <end position="250"/>
    </location>
</feature>
<keyword evidence="5" id="KW-1185">Reference proteome</keyword>
<dbReference type="RefSeq" id="XP_031518431.1">
    <property type="nucleotide sequence ID" value="XM_031662571.1"/>
</dbReference>
<protein>
    <recommendedName>
        <fullName evidence="3">Septin-type G domain-containing protein</fullName>
    </recommendedName>
</protein>
<dbReference type="ExpressionAtlas" id="A0A2I3MCE8">
    <property type="expression patterns" value="baseline"/>
</dbReference>
<dbReference type="GO" id="GO:0005525">
    <property type="term" value="F:GTP binding"/>
    <property type="evidence" value="ECO:0007669"/>
    <property type="project" value="InterPro"/>
</dbReference>
<evidence type="ECO:0000259" key="3">
    <source>
        <dbReference type="PROSITE" id="PS51719"/>
    </source>
</evidence>
<dbReference type="GeneID" id="101004916"/>
<feature type="domain" description="Septin-type G" evidence="3">
    <location>
        <begin position="1"/>
        <end position="121"/>
    </location>
</feature>
<dbReference type="PANTHER" id="PTHR18884">
    <property type="entry name" value="SEPTIN"/>
    <property type="match status" value="1"/>
</dbReference>
<dbReference type="Gene3D" id="3.40.50.300">
    <property type="entry name" value="P-loop containing nucleotide triphosphate hydrolases"/>
    <property type="match status" value="1"/>
</dbReference>
<dbReference type="InterPro" id="IPR027417">
    <property type="entry name" value="P-loop_NTPase"/>
</dbReference>
<feature type="compositionally biased region" description="Low complexity" evidence="2">
    <location>
        <begin position="223"/>
        <end position="233"/>
    </location>
</feature>
<dbReference type="FunFam" id="3.40.50.300:FF:005009">
    <property type="entry name" value="Septin 6"/>
    <property type="match status" value="1"/>
</dbReference>
<feature type="coiled-coil region" evidence="1">
    <location>
        <begin position="137"/>
        <end position="215"/>
    </location>
</feature>
<dbReference type="PROSITE" id="PS51719">
    <property type="entry name" value="G_SEPTIN"/>
    <property type="match status" value="1"/>
</dbReference>
<organism evidence="4 5">
    <name type="scientific">Papio anubis</name>
    <name type="common">Olive baboon</name>
    <dbReference type="NCBI Taxonomy" id="9555"/>
    <lineage>
        <taxon>Eukaryota</taxon>
        <taxon>Metazoa</taxon>
        <taxon>Chordata</taxon>
        <taxon>Craniata</taxon>
        <taxon>Vertebrata</taxon>
        <taxon>Euteleostomi</taxon>
        <taxon>Mammalia</taxon>
        <taxon>Eutheria</taxon>
        <taxon>Euarchontoglires</taxon>
        <taxon>Primates</taxon>
        <taxon>Haplorrhini</taxon>
        <taxon>Catarrhini</taxon>
        <taxon>Cercopithecidae</taxon>
        <taxon>Cercopithecinae</taxon>
        <taxon>Papio</taxon>
    </lineage>
</organism>
<evidence type="ECO:0000256" key="2">
    <source>
        <dbReference type="SAM" id="MobiDB-lite"/>
    </source>
</evidence>
<dbReference type="OMA" id="KKENGMR"/>
<name>A0A2I3MCE8_PAPAN</name>
<evidence type="ECO:0000313" key="4">
    <source>
        <dbReference type="Ensembl" id="ENSPANP00000033437.2"/>
    </source>
</evidence>
<dbReference type="GeneTree" id="ENSGT00940000158026"/>
<dbReference type="AlphaFoldDB" id="A0A2I3MCE8"/>
<dbReference type="Proteomes" id="UP000028761">
    <property type="component" value="Unplaced"/>
</dbReference>
<dbReference type="Ensembl" id="ENSPANT00000043637.2">
    <property type="protein sequence ID" value="ENSPANP00000033437.2"/>
    <property type="gene ID" value="ENSPANG00000043531.1"/>
</dbReference>
<reference evidence="5" key="1">
    <citation type="submission" date="2012-03" db="EMBL/GenBank/DDBJ databases">
        <title>Whole Genome Assembly of Papio anubis.</title>
        <authorList>
            <person name="Liu Y.L."/>
            <person name="Abraham K.A."/>
            <person name="Akbar H.A."/>
            <person name="Ali S.A."/>
            <person name="Anosike U.A."/>
            <person name="Aqrawi P.A."/>
            <person name="Arias F.A."/>
            <person name="Attaway T.A."/>
            <person name="Awwad R.A."/>
            <person name="Babu C.B."/>
            <person name="Bandaranaike D.B."/>
            <person name="Battles P.B."/>
            <person name="Bell A.B."/>
            <person name="Beltran B.B."/>
            <person name="Berhane-Mersha D.B."/>
            <person name="Bess C.B."/>
            <person name="Bickham C.B."/>
            <person name="Bolden T.B."/>
            <person name="Carter K.C."/>
            <person name="Chau D.C."/>
            <person name="Chavez A.C."/>
            <person name="Clerc-Blankenburg K.C."/>
            <person name="Coyle M.C."/>
            <person name="Dao M.D."/>
            <person name="Davila M.L.D."/>
            <person name="Davy-Carroll L.D."/>
            <person name="Denson S.D."/>
            <person name="Dinh H.D."/>
            <person name="Fernandez S.F."/>
            <person name="Fernando P.F."/>
            <person name="Forbes L.F."/>
            <person name="Francis C.F."/>
            <person name="Francisco L.F."/>
            <person name="Fu Q.F."/>
            <person name="Garcia-Iii R.G."/>
            <person name="Garrett T.G."/>
            <person name="Gross S.G."/>
            <person name="Gubbala S.G."/>
            <person name="Hirani K.H."/>
            <person name="Hogues M.H."/>
            <person name="Hollins B.H."/>
            <person name="Jackson L.J."/>
            <person name="Javaid M.J."/>
            <person name="Jhangiani S.J."/>
            <person name="Johnson A.J."/>
            <person name="Johnson B.J."/>
            <person name="Jones J.J."/>
            <person name="Joshi V.J."/>
            <person name="Kalu J.K."/>
            <person name="Khan N.K."/>
            <person name="Korchina V.K."/>
            <person name="Kovar C.K."/>
            <person name="Lago L.L."/>
            <person name="Lara F.L."/>
            <person name="Le T.-K.L."/>
            <person name="Lee S.L."/>
            <person name="Legall-Iii F.L."/>
            <person name="Lemon S.L."/>
            <person name="Liu J.L."/>
            <person name="Liu Y.-S.L."/>
            <person name="Liyanage D.L."/>
            <person name="Lopez J.L."/>
            <person name="Lorensuhewa L.L."/>
            <person name="Mata R.M."/>
            <person name="Mathew T.M."/>
            <person name="Mercado C.M."/>
            <person name="Mercado I.M."/>
            <person name="Morales K.M."/>
            <person name="Morgan M.M."/>
            <person name="Munidasa M.M."/>
            <person name="Ngo D.N."/>
            <person name="Nguyen L.N."/>
            <person name="Nguyen T.N."/>
            <person name="Nguyen N.N."/>
            <person name="Obregon M.O."/>
            <person name="Okwuonu G.O."/>
            <person name="Ongeri F.O."/>
            <person name="Onwere C.O."/>
            <person name="Osifeso I.O."/>
            <person name="Parra A.P."/>
            <person name="Patil S.P."/>
            <person name="Perez A.P."/>
            <person name="Perez Y.P."/>
            <person name="Pham C.P."/>
            <person name="Pu L.-L.P."/>
            <person name="Puazo M.P."/>
            <person name="Quiroz J.Q."/>
            <person name="Rouhana J.R."/>
            <person name="Ruiz M.R."/>
            <person name="Ruiz S.-J.R."/>
            <person name="Saada N.S."/>
            <person name="Santibanez J.S."/>
            <person name="Scheel M.S."/>
            <person name="Schneider B.S."/>
            <person name="Simmons D.S."/>
            <person name="Sisson I.S."/>
            <person name="Tang L.-Y.T."/>
            <person name="Thornton R.T."/>
            <person name="Tisius J.T."/>
            <person name="Toledanes G.T."/>
            <person name="Trejos Z.T."/>
            <person name="Usmani K.U."/>
            <person name="Varghese R.V."/>
            <person name="Vattathil S.V."/>
            <person name="Vee V.V."/>
            <person name="Walker D.W."/>
            <person name="Weissenberger G.W."/>
            <person name="White C.W."/>
            <person name="Williams A.W."/>
            <person name="Woodworth J.W."/>
            <person name="Wright R.W."/>
            <person name="Zhu Y.Z."/>
            <person name="Han Y.H."/>
            <person name="Newsham I.N."/>
            <person name="Nazareth L.N."/>
            <person name="Worley K.W."/>
            <person name="Muzny D.M."/>
            <person name="Rogers J.R."/>
            <person name="Gibbs R.G."/>
        </authorList>
    </citation>
    <scope>NUCLEOTIDE SEQUENCE [LARGE SCALE GENOMIC DNA]</scope>
</reference>
<evidence type="ECO:0000256" key="1">
    <source>
        <dbReference type="SAM" id="Coils"/>
    </source>
</evidence>
<sequence length="250" mass="29516">MLVGDDDSEGHCRVRVWGPRDQQQLGCVTLSAFPLQFSAFVCLWFQAHLPFAVIGSTEELKIGNKMMRARQYPWGTVQVENEAHCDFVKLREMLIRVNMEDLREQTHTRHYELYRRCKLEEMGFKDTDPDSKPFSLQETYEAKRNEFLGELQKKEEEMRQMFVQRVKEKEAELKEAEKELHEKFDRLKKLHQDEKKKLEDKKKSLDDEVNAFKQRKTAAELLQSQGSQAGGSQTLKRDKEKKNNPWLCTE</sequence>
<dbReference type="CTD" id="23157"/>
<proteinExistence type="predicted"/>
<reference evidence="4" key="2">
    <citation type="submission" date="2025-08" db="UniProtKB">
        <authorList>
            <consortium name="Ensembl"/>
        </authorList>
    </citation>
    <scope>IDENTIFICATION</scope>
</reference>
<evidence type="ECO:0000313" key="5">
    <source>
        <dbReference type="Proteomes" id="UP000028761"/>
    </source>
</evidence>
<dbReference type="InterPro" id="IPR030379">
    <property type="entry name" value="G_SEPTIN_dom"/>
</dbReference>
<dbReference type="Pfam" id="PF00735">
    <property type="entry name" value="Septin"/>
    <property type="match status" value="1"/>
</dbReference>
<reference evidence="4" key="3">
    <citation type="submission" date="2025-09" db="UniProtKB">
        <authorList>
            <consortium name="Ensembl"/>
        </authorList>
    </citation>
    <scope>IDENTIFICATION</scope>
</reference>